<name>A0A955I6Y8_9BACT</name>
<evidence type="ECO:0000313" key="2">
    <source>
        <dbReference type="Proteomes" id="UP000745577"/>
    </source>
</evidence>
<evidence type="ECO:0000313" key="1">
    <source>
        <dbReference type="EMBL" id="MCA9379890.1"/>
    </source>
</evidence>
<reference evidence="1" key="1">
    <citation type="submission" date="2020-04" db="EMBL/GenBank/DDBJ databases">
        <authorList>
            <person name="Zhang T."/>
        </authorList>
    </citation>
    <scope>NUCLEOTIDE SEQUENCE</scope>
    <source>
        <strain evidence="1">HKST-UBA15</strain>
    </source>
</reference>
<reference evidence="1" key="2">
    <citation type="journal article" date="2021" name="Microbiome">
        <title>Successional dynamics and alternative stable states in a saline activated sludge microbial community over 9 years.</title>
        <authorList>
            <person name="Wang Y."/>
            <person name="Ye J."/>
            <person name="Ju F."/>
            <person name="Liu L."/>
            <person name="Boyd J.A."/>
            <person name="Deng Y."/>
            <person name="Parks D.H."/>
            <person name="Jiang X."/>
            <person name="Yin X."/>
            <person name="Woodcroft B.J."/>
            <person name="Tyson G.W."/>
            <person name="Hugenholtz P."/>
            <person name="Polz M.F."/>
            <person name="Zhang T."/>
        </authorList>
    </citation>
    <scope>NUCLEOTIDE SEQUENCE</scope>
    <source>
        <strain evidence="1">HKST-UBA15</strain>
    </source>
</reference>
<gene>
    <name evidence="1" type="ORF">KC675_01790</name>
</gene>
<dbReference type="AlphaFoldDB" id="A0A955I6Y8"/>
<protein>
    <submittedName>
        <fullName evidence="1">Uncharacterized protein</fullName>
    </submittedName>
</protein>
<sequence length="186" mass="21386">MKVFLSAIIEDKKRVGIFNSLKEEISQNHSLEARSKKQSTQSESTKSGITKKAIITSDCCIFEVTTQDIDLGYQIYLSLQKSKPTLVLMDKKFGDPSDIFIGFDSKYLIAKNYSNNHDLRLIVSKFLKESNIESRVRFHLVVDKSLDDYIEWASTEYKITKTDVIKNSLQNTLANDRKYRLLNDNS</sequence>
<comment type="caution">
    <text evidence="1">The sequence shown here is derived from an EMBL/GenBank/DDBJ whole genome shotgun (WGS) entry which is preliminary data.</text>
</comment>
<proteinExistence type="predicted"/>
<dbReference type="EMBL" id="JAGQLL010000016">
    <property type="protein sequence ID" value="MCA9379890.1"/>
    <property type="molecule type" value="Genomic_DNA"/>
</dbReference>
<organism evidence="1 2">
    <name type="scientific">Candidatus Dojkabacteria bacterium</name>
    <dbReference type="NCBI Taxonomy" id="2099670"/>
    <lineage>
        <taxon>Bacteria</taxon>
        <taxon>Candidatus Dojkabacteria</taxon>
    </lineage>
</organism>
<dbReference type="Gene3D" id="3.40.50.450">
    <property type="match status" value="1"/>
</dbReference>
<accession>A0A955I6Y8</accession>
<dbReference type="Proteomes" id="UP000745577">
    <property type="component" value="Unassembled WGS sequence"/>
</dbReference>